<evidence type="ECO:0000256" key="1">
    <source>
        <dbReference type="ARBA" id="ARBA00004173"/>
    </source>
</evidence>
<dbReference type="InterPro" id="IPR035903">
    <property type="entry name" value="HesB-like_dom_sf"/>
</dbReference>
<dbReference type="NCBIfam" id="TIGR00049">
    <property type="entry name" value="iron-sulfur cluster assembly accessory protein"/>
    <property type="match status" value="1"/>
</dbReference>
<dbReference type="Gene3D" id="2.60.300.12">
    <property type="entry name" value="HesB-like domain"/>
    <property type="match status" value="1"/>
</dbReference>
<organism evidence="9 10">
    <name type="scientific">Achlya hypogyna</name>
    <name type="common">Oomycete</name>
    <name type="synonym">Protoachlya hypogyna</name>
    <dbReference type="NCBI Taxonomy" id="1202772"/>
    <lineage>
        <taxon>Eukaryota</taxon>
        <taxon>Sar</taxon>
        <taxon>Stramenopiles</taxon>
        <taxon>Oomycota</taxon>
        <taxon>Saprolegniomycetes</taxon>
        <taxon>Saprolegniales</taxon>
        <taxon>Achlyaceae</taxon>
        <taxon>Achlya</taxon>
    </lineage>
</organism>
<keyword evidence="4" id="KW-0411">Iron-sulfur</keyword>
<keyword evidence="10" id="KW-1185">Reference proteome</keyword>
<comment type="similarity">
    <text evidence="3">Belongs to the HesB/IscA family.</text>
</comment>
<sequence>MLVAVARGLRRAARPARRHFSDLNLPDIIITRGAVQQLNKINATADPKQYLRVAVEGGGCSGFQYVLTLEHDTLEEDDQTFEKDGAQVVVDATSMEFLKGSTVDFVQELIRSSFSVINNPNAVSGCGCGTSFELKD</sequence>
<evidence type="ECO:0000313" key="10">
    <source>
        <dbReference type="Proteomes" id="UP000243579"/>
    </source>
</evidence>
<comment type="caution">
    <text evidence="9">The sequence shown here is derived from an EMBL/GenBank/DDBJ whole genome shotgun (WGS) entry which is preliminary data.</text>
</comment>
<dbReference type="Proteomes" id="UP000243579">
    <property type="component" value="Unassembled WGS sequence"/>
</dbReference>
<keyword evidence="7" id="KW-0496">Mitochondrion</keyword>
<evidence type="ECO:0000256" key="6">
    <source>
        <dbReference type="ARBA" id="ARBA00023004"/>
    </source>
</evidence>
<evidence type="ECO:0000256" key="7">
    <source>
        <dbReference type="ARBA" id="ARBA00023128"/>
    </source>
</evidence>
<evidence type="ECO:0000259" key="8">
    <source>
        <dbReference type="Pfam" id="PF01521"/>
    </source>
</evidence>
<dbReference type="AlphaFoldDB" id="A0A1V9ZG82"/>
<dbReference type="PANTHER" id="PTHR43011">
    <property type="entry name" value="IRON-SULFUR CLUSTER ASSEMBLY 2 HOMOLOG, MITOCHONDRIAL"/>
    <property type="match status" value="1"/>
</dbReference>
<dbReference type="GO" id="GO:0120510">
    <property type="term" value="C:mitochondrial [4Fe-4S] assembly complex"/>
    <property type="evidence" value="ECO:0007669"/>
    <property type="project" value="UniProtKB-ARBA"/>
</dbReference>
<keyword evidence="6" id="KW-0408">Iron</keyword>
<dbReference type="PANTHER" id="PTHR43011:SF1">
    <property type="entry name" value="IRON-SULFUR CLUSTER ASSEMBLY 2 HOMOLOG, MITOCHONDRIAL"/>
    <property type="match status" value="1"/>
</dbReference>
<name>A0A1V9ZG82_ACHHY</name>
<dbReference type="EMBL" id="JNBR01000127">
    <property type="protein sequence ID" value="OQR96850.1"/>
    <property type="molecule type" value="Genomic_DNA"/>
</dbReference>
<dbReference type="FunFam" id="2.60.300.12:FF:000006">
    <property type="entry name" value="Iron-sulfur cluster assembly 2 mitochondrial"/>
    <property type="match status" value="1"/>
</dbReference>
<dbReference type="InterPro" id="IPR000361">
    <property type="entry name" value="ATAP_core_dom"/>
</dbReference>
<dbReference type="GO" id="GO:0051537">
    <property type="term" value="F:2 iron, 2 sulfur cluster binding"/>
    <property type="evidence" value="ECO:0007669"/>
    <property type="project" value="TreeGrafter"/>
</dbReference>
<evidence type="ECO:0000256" key="3">
    <source>
        <dbReference type="ARBA" id="ARBA00006718"/>
    </source>
</evidence>
<evidence type="ECO:0000256" key="4">
    <source>
        <dbReference type="ARBA" id="ARBA00022485"/>
    </source>
</evidence>
<reference evidence="9 10" key="1">
    <citation type="journal article" date="2014" name="Genome Biol. Evol.">
        <title>The secreted proteins of Achlya hypogyna and Thraustotheca clavata identify the ancestral oomycete secretome and reveal gene acquisitions by horizontal gene transfer.</title>
        <authorList>
            <person name="Misner I."/>
            <person name="Blouin N."/>
            <person name="Leonard G."/>
            <person name="Richards T.A."/>
            <person name="Lane C.E."/>
        </authorList>
    </citation>
    <scope>NUCLEOTIDE SEQUENCE [LARGE SCALE GENOMIC DNA]</scope>
    <source>
        <strain evidence="9 10">ATCC 48635</strain>
    </source>
</reference>
<feature type="domain" description="Core" evidence="8">
    <location>
        <begin position="28"/>
        <end position="129"/>
    </location>
</feature>
<dbReference type="Pfam" id="PF01521">
    <property type="entry name" value="Fe-S_biosyn"/>
    <property type="match status" value="1"/>
</dbReference>
<evidence type="ECO:0000256" key="2">
    <source>
        <dbReference type="ARBA" id="ARBA00005151"/>
    </source>
</evidence>
<comment type="pathway">
    <text evidence="2">Cofactor biosynthesis; iron-sulfur cluster biosynthesis.</text>
</comment>
<dbReference type="GO" id="GO:0051539">
    <property type="term" value="F:4 iron, 4 sulfur cluster binding"/>
    <property type="evidence" value="ECO:0007669"/>
    <property type="project" value="UniProtKB-KW"/>
</dbReference>
<dbReference type="InterPro" id="IPR016092">
    <property type="entry name" value="ATAP"/>
</dbReference>
<proteinExistence type="inferred from homology"/>
<protein>
    <submittedName>
        <fullName evidence="9">Iron-sulfur cluster assembly protein</fullName>
    </submittedName>
</protein>
<dbReference type="GO" id="GO:0005506">
    <property type="term" value="F:iron ion binding"/>
    <property type="evidence" value="ECO:0007669"/>
    <property type="project" value="TreeGrafter"/>
</dbReference>
<dbReference type="STRING" id="1202772.A0A1V9ZG82"/>
<keyword evidence="5" id="KW-0479">Metal-binding</keyword>
<evidence type="ECO:0000256" key="5">
    <source>
        <dbReference type="ARBA" id="ARBA00022723"/>
    </source>
</evidence>
<gene>
    <name evidence="9" type="ORF">ACHHYP_13211</name>
</gene>
<dbReference type="SUPFAM" id="SSF89360">
    <property type="entry name" value="HesB-like domain"/>
    <property type="match status" value="1"/>
</dbReference>
<comment type="subcellular location">
    <subcellularLocation>
        <location evidence="1">Mitochondrion</location>
    </subcellularLocation>
</comment>
<dbReference type="GO" id="GO:0016226">
    <property type="term" value="P:iron-sulfur cluster assembly"/>
    <property type="evidence" value="ECO:0007669"/>
    <property type="project" value="InterPro"/>
</dbReference>
<accession>A0A1V9ZG82</accession>
<evidence type="ECO:0000313" key="9">
    <source>
        <dbReference type="EMBL" id="OQR96850.1"/>
    </source>
</evidence>
<dbReference type="OrthoDB" id="1938621at2759"/>
<keyword evidence="4" id="KW-0004">4Fe-4S</keyword>